<keyword evidence="2" id="KW-1185">Reference proteome</keyword>
<evidence type="ECO:0008006" key="3">
    <source>
        <dbReference type="Google" id="ProtNLM"/>
    </source>
</evidence>
<reference evidence="1 2" key="1">
    <citation type="submission" date="2024-10" db="EMBL/GenBank/DDBJ databases">
        <title>The Natural Products Discovery Center: Release of the First 8490 Sequenced Strains for Exploring Actinobacteria Biosynthetic Diversity.</title>
        <authorList>
            <person name="Kalkreuter E."/>
            <person name="Kautsar S.A."/>
            <person name="Yang D."/>
            <person name="Bader C.D."/>
            <person name="Teijaro C.N."/>
            <person name="Fluegel L."/>
            <person name="Davis C.M."/>
            <person name="Simpson J.R."/>
            <person name="Lauterbach L."/>
            <person name="Steele A.D."/>
            <person name="Gui C."/>
            <person name="Meng S."/>
            <person name="Li G."/>
            <person name="Viehrig K."/>
            <person name="Ye F."/>
            <person name="Su P."/>
            <person name="Kiefer A.F."/>
            <person name="Nichols A."/>
            <person name="Cepeda A.J."/>
            <person name="Yan W."/>
            <person name="Fan B."/>
            <person name="Jiang Y."/>
            <person name="Adhikari A."/>
            <person name="Zheng C.-J."/>
            <person name="Schuster L."/>
            <person name="Cowan T.M."/>
            <person name="Smanski M.J."/>
            <person name="Chevrette M.G."/>
            <person name="De Carvalho L.P.S."/>
            <person name="Shen B."/>
        </authorList>
    </citation>
    <scope>NUCLEOTIDE SEQUENCE [LARGE SCALE GENOMIC DNA]</scope>
    <source>
        <strain evidence="1 2">NPDC001867</strain>
    </source>
</reference>
<proteinExistence type="predicted"/>
<evidence type="ECO:0000313" key="2">
    <source>
        <dbReference type="Proteomes" id="UP001602089"/>
    </source>
</evidence>
<sequence>MPQFEIHGDDKNGITIRIDGREQAFDLISYARVYQQACSINDSYWRDLYPRDIWPIQLDLKPRPEVLDATPTVYGEGTWLH</sequence>
<accession>A0ABW6TNZ9</accession>
<dbReference type="EMBL" id="JBIATK010000012">
    <property type="protein sequence ID" value="MFF4026967.1"/>
    <property type="molecule type" value="Genomic_DNA"/>
</dbReference>
<organism evidence="1 2">
    <name type="scientific">Nocardia elegans</name>
    <dbReference type="NCBI Taxonomy" id="300029"/>
    <lineage>
        <taxon>Bacteria</taxon>
        <taxon>Bacillati</taxon>
        <taxon>Actinomycetota</taxon>
        <taxon>Actinomycetes</taxon>
        <taxon>Mycobacteriales</taxon>
        <taxon>Nocardiaceae</taxon>
        <taxon>Nocardia</taxon>
    </lineage>
</organism>
<protein>
    <recommendedName>
        <fullName evidence="3">DUF2442 domain-containing protein</fullName>
    </recommendedName>
</protein>
<evidence type="ECO:0000313" key="1">
    <source>
        <dbReference type="EMBL" id="MFF4026967.1"/>
    </source>
</evidence>
<name>A0ABW6TNZ9_9NOCA</name>
<gene>
    <name evidence="1" type="ORF">ACFYY5_29365</name>
</gene>
<comment type="caution">
    <text evidence="1">The sequence shown here is derived from an EMBL/GenBank/DDBJ whole genome shotgun (WGS) entry which is preliminary data.</text>
</comment>
<dbReference type="Proteomes" id="UP001602089">
    <property type="component" value="Unassembled WGS sequence"/>
</dbReference>
<dbReference type="RefSeq" id="WP_387132045.1">
    <property type="nucleotide sequence ID" value="NZ_JBIATK010000012.1"/>
</dbReference>